<accession>A0ABV1ZPM4</accession>
<keyword evidence="2 5" id="KW-0812">Transmembrane</keyword>
<dbReference type="RefSeq" id="WP_267949808.1">
    <property type="nucleotide sequence ID" value="NZ_JBEQNA010000001.1"/>
</dbReference>
<comment type="caution">
    <text evidence="6">The sequence shown here is derived from an EMBL/GenBank/DDBJ whole genome shotgun (WGS) entry which is preliminary data.</text>
</comment>
<dbReference type="EMBL" id="JBEQNB010000002">
    <property type="protein sequence ID" value="MES0833072.1"/>
    <property type="molecule type" value="Genomic_DNA"/>
</dbReference>
<keyword evidence="4 5" id="KW-0472">Membrane</keyword>
<reference evidence="6 7" key="1">
    <citation type="submission" date="2024-06" db="EMBL/GenBank/DDBJ databases">
        <authorList>
            <person name="Bataeva Y.V."/>
            <person name="Grigorian L.N."/>
            <person name="Solomentsev V.I."/>
        </authorList>
    </citation>
    <scope>NUCLEOTIDE SEQUENCE [LARGE SCALE GENOMIC DNA]</scope>
    <source>
        <strain evidence="7">SCPM-O-B-12605 (RCAM04882)</strain>
    </source>
</reference>
<organism evidence="6 7">
    <name type="scientific">Nocardiopsis tropica</name>
    <dbReference type="NCBI Taxonomy" id="109330"/>
    <lineage>
        <taxon>Bacteria</taxon>
        <taxon>Bacillati</taxon>
        <taxon>Actinomycetota</taxon>
        <taxon>Actinomycetes</taxon>
        <taxon>Streptosporangiales</taxon>
        <taxon>Nocardiopsidaceae</taxon>
        <taxon>Nocardiopsis</taxon>
    </lineage>
</organism>
<evidence type="ECO:0000256" key="5">
    <source>
        <dbReference type="SAM" id="Phobius"/>
    </source>
</evidence>
<evidence type="ECO:0000256" key="3">
    <source>
        <dbReference type="ARBA" id="ARBA00022989"/>
    </source>
</evidence>
<dbReference type="InterPro" id="IPR032808">
    <property type="entry name" value="DoxX"/>
</dbReference>
<evidence type="ECO:0000313" key="7">
    <source>
        <dbReference type="Proteomes" id="UP001432401"/>
    </source>
</evidence>
<comment type="subcellular location">
    <subcellularLocation>
        <location evidence="1">Membrane</location>
        <topology evidence="1">Multi-pass membrane protein</topology>
    </subcellularLocation>
</comment>
<evidence type="ECO:0000256" key="1">
    <source>
        <dbReference type="ARBA" id="ARBA00004141"/>
    </source>
</evidence>
<gene>
    <name evidence="6" type="ORF">ABUK86_04755</name>
</gene>
<proteinExistence type="predicted"/>
<dbReference type="Pfam" id="PF13564">
    <property type="entry name" value="DoxX_2"/>
    <property type="match status" value="1"/>
</dbReference>
<evidence type="ECO:0000256" key="4">
    <source>
        <dbReference type="ARBA" id="ARBA00023136"/>
    </source>
</evidence>
<evidence type="ECO:0000256" key="2">
    <source>
        <dbReference type="ARBA" id="ARBA00022692"/>
    </source>
</evidence>
<feature type="transmembrane region" description="Helical" evidence="5">
    <location>
        <begin position="93"/>
        <end position="114"/>
    </location>
</feature>
<sequence>MTAAYIAVTVLTAAANGFFAVADLLRARFVLANSAAVGVPESWLTALGLLKGAGALGLLLGLAGVPLVGTAAALGLVLFFVGAVAVHLRAPDLSLLVPLGFLGAAAGALFLSLAV</sequence>
<keyword evidence="7" id="KW-1185">Reference proteome</keyword>
<keyword evidence="3 5" id="KW-1133">Transmembrane helix</keyword>
<evidence type="ECO:0000313" key="6">
    <source>
        <dbReference type="EMBL" id="MES0833072.1"/>
    </source>
</evidence>
<name>A0ABV1ZPM4_9ACTN</name>
<dbReference type="Proteomes" id="UP001432401">
    <property type="component" value="Unassembled WGS sequence"/>
</dbReference>
<protein>
    <submittedName>
        <fullName evidence="6">DoxX family protein</fullName>
    </submittedName>
</protein>